<name>A0A849SIJ9_UNCEI</name>
<dbReference type="Pfam" id="PF13205">
    <property type="entry name" value="Big_5"/>
    <property type="match status" value="1"/>
</dbReference>
<keyword evidence="1" id="KW-0732">Signal</keyword>
<evidence type="ECO:0000313" key="4">
    <source>
        <dbReference type="Proteomes" id="UP000580839"/>
    </source>
</evidence>
<organism evidence="3 4">
    <name type="scientific">Eiseniibacteriota bacterium</name>
    <dbReference type="NCBI Taxonomy" id="2212470"/>
    <lineage>
        <taxon>Bacteria</taxon>
        <taxon>Candidatus Eiseniibacteriota</taxon>
    </lineage>
</organism>
<reference evidence="3 4" key="1">
    <citation type="submission" date="2020-04" db="EMBL/GenBank/DDBJ databases">
        <title>Metagenomic profiling of ammonia- and methane-oxidizing microorganisms in a Dutch drinking water treatment plant.</title>
        <authorList>
            <person name="Poghosyan L."/>
            <person name="Leucker S."/>
        </authorList>
    </citation>
    <scope>NUCLEOTIDE SEQUENCE [LARGE SCALE GENOMIC DNA]</scope>
    <source>
        <strain evidence="3">S-RSF-IL-03</strain>
    </source>
</reference>
<dbReference type="AlphaFoldDB" id="A0A849SIJ9"/>
<accession>A0A849SIJ9</accession>
<sequence>MALWLAMLPACARKGAPTGGPPDLIRPQIVDVQPDSGGAGVPRDSRFTLTFSEGMEPRTAGEAVSIAPPIEIAQRRWKGSALTVVFGDSLAAQRTYTLFVSPTARDRHGNPLDRGYAFVFTTAESLPKGVLEGKLEARGFAAPGTYLWCYDANRLGVPDSTGGDFDALGFVDPDGNFRVVGLPVPGRYRLWAFADLDRNRSFEPERDVLAAADSVIELTAEEPVRSGLALVVLNPRAPAKVTAEVIDTLQMEQGIRWVRATPADSTLSERLEGVTGKEVVLSLPAGVWRIRVFRDFDRDRKWNEVLEPASDELELTLRPAEELKGLTLVLRRRSAP</sequence>
<dbReference type="Proteomes" id="UP000580839">
    <property type="component" value="Unassembled WGS sequence"/>
</dbReference>
<feature type="domain" description="SbsA Ig-like" evidence="2">
    <location>
        <begin position="25"/>
        <end position="122"/>
    </location>
</feature>
<evidence type="ECO:0000313" key="3">
    <source>
        <dbReference type="EMBL" id="NOT35192.1"/>
    </source>
</evidence>
<comment type="caution">
    <text evidence="3">The sequence shown here is derived from an EMBL/GenBank/DDBJ whole genome shotgun (WGS) entry which is preliminary data.</text>
</comment>
<proteinExistence type="predicted"/>
<dbReference type="InterPro" id="IPR032812">
    <property type="entry name" value="SbsA_Ig"/>
</dbReference>
<gene>
    <name evidence="3" type="ORF">HOP12_13680</name>
</gene>
<evidence type="ECO:0000256" key="1">
    <source>
        <dbReference type="ARBA" id="ARBA00022729"/>
    </source>
</evidence>
<dbReference type="EMBL" id="JABFRW010000179">
    <property type="protein sequence ID" value="NOT35192.1"/>
    <property type="molecule type" value="Genomic_DNA"/>
</dbReference>
<protein>
    <submittedName>
        <fullName evidence="3">Ig-like domain-containing protein</fullName>
    </submittedName>
</protein>
<evidence type="ECO:0000259" key="2">
    <source>
        <dbReference type="Pfam" id="PF13205"/>
    </source>
</evidence>